<dbReference type="Pfam" id="PF00071">
    <property type="entry name" value="Ras"/>
    <property type="match status" value="1"/>
</dbReference>
<comment type="caution">
    <text evidence="3">The sequence shown here is derived from an EMBL/GenBank/DDBJ whole genome shotgun (WGS) entry which is preliminary data.</text>
</comment>
<dbReference type="PROSITE" id="PS51419">
    <property type="entry name" value="RAB"/>
    <property type="match status" value="1"/>
</dbReference>
<dbReference type="Gene3D" id="3.40.50.300">
    <property type="entry name" value="P-loop containing nucleotide triphosphate hydrolases"/>
    <property type="match status" value="1"/>
</dbReference>
<dbReference type="GO" id="GO:0005525">
    <property type="term" value="F:GTP binding"/>
    <property type="evidence" value="ECO:0007669"/>
    <property type="project" value="UniProtKB-KW"/>
</dbReference>
<dbReference type="SMART" id="SM00173">
    <property type="entry name" value="RAS"/>
    <property type="match status" value="1"/>
</dbReference>
<evidence type="ECO:0000256" key="1">
    <source>
        <dbReference type="ARBA" id="ARBA00022741"/>
    </source>
</evidence>
<keyword evidence="1" id="KW-0547">Nucleotide-binding</keyword>
<organism evidence="3 5">
    <name type="scientific">Didymodactylos carnosus</name>
    <dbReference type="NCBI Taxonomy" id="1234261"/>
    <lineage>
        <taxon>Eukaryota</taxon>
        <taxon>Metazoa</taxon>
        <taxon>Spiralia</taxon>
        <taxon>Gnathifera</taxon>
        <taxon>Rotifera</taxon>
        <taxon>Eurotatoria</taxon>
        <taxon>Bdelloidea</taxon>
        <taxon>Philodinida</taxon>
        <taxon>Philodinidae</taxon>
        <taxon>Didymodactylos</taxon>
    </lineage>
</organism>
<dbReference type="GO" id="GO:0003924">
    <property type="term" value="F:GTPase activity"/>
    <property type="evidence" value="ECO:0007669"/>
    <property type="project" value="InterPro"/>
</dbReference>
<dbReference type="SUPFAM" id="SSF52540">
    <property type="entry name" value="P-loop containing nucleoside triphosphate hydrolases"/>
    <property type="match status" value="1"/>
</dbReference>
<dbReference type="PRINTS" id="PR00449">
    <property type="entry name" value="RASTRNSFRMNG"/>
</dbReference>
<evidence type="ECO:0000313" key="4">
    <source>
        <dbReference type="EMBL" id="CAF3871874.1"/>
    </source>
</evidence>
<dbReference type="SMART" id="SM00176">
    <property type="entry name" value="RAN"/>
    <property type="match status" value="1"/>
</dbReference>
<evidence type="ECO:0000313" key="5">
    <source>
        <dbReference type="Proteomes" id="UP000663829"/>
    </source>
</evidence>
<dbReference type="EMBL" id="CAJNOQ010005670">
    <property type="protein sequence ID" value="CAF1107256.1"/>
    <property type="molecule type" value="Genomic_DNA"/>
</dbReference>
<protein>
    <submittedName>
        <fullName evidence="3">Uncharacterized protein</fullName>
    </submittedName>
</protein>
<dbReference type="Proteomes" id="UP000681722">
    <property type="component" value="Unassembled WGS sequence"/>
</dbReference>
<dbReference type="FunFam" id="3.40.50.300:FF:001447">
    <property type="entry name" value="Ras-related protein Rab-1B"/>
    <property type="match status" value="1"/>
</dbReference>
<dbReference type="OrthoDB" id="9989112at2759"/>
<dbReference type="InterPro" id="IPR005225">
    <property type="entry name" value="Small_GTP-bd"/>
</dbReference>
<accession>A0A814PKE3</accession>
<dbReference type="InterPro" id="IPR001806">
    <property type="entry name" value="Small_GTPase"/>
</dbReference>
<name>A0A814PKE3_9BILA</name>
<keyword evidence="2" id="KW-0342">GTP-binding</keyword>
<sequence length="296" mass="33981">MLILSTDEQKQILETATDFFIDGTFKIVPEIFFQLFVIHAVYRDHVFPVVFSLLPNKCDSWFKTTIETDLTFSDNIHKIPALAFLEPDSVIDGFETLCARLDDTYQGILDYMEDTYIADYTSTIGVDFQIRTIDIDSEYVKLQIWDTAGQDRFKCVVRNFYRGAHGVLLCFDITDSESFRNIEEWANEIQRYCPQNIPIYLIGTKSDLKTERAVSYEQAKECADKRGIQYIETSSKTNYNVQKTFVNFAKTLIEHSDKLLTIDDSKETLKSNLKNARKVNAVKSSSCTGENSCSLL</sequence>
<dbReference type="PROSITE" id="PS51421">
    <property type="entry name" value="RAS"/>
    <property type="match status" value="1"/>
</dbReference>
<dbReference type="AlphaFoldDB" id="A0A814PKE3"/>
<dbReference type="SMART" id="SM00175">
    <property type="entry name" value="RAB"/>
    <property type="match status" value="1"/>
</dbReference>
<gene>
    <name evidence="3" type="ORF">GPM918_LOCUS19052</name>
    <name evidence="4" type="ORF">SRO942_LOCUS19049</name>
</gene>
<dbReference type="InterPro" id="IPR027417">
    <property type="entry name" value="P-loop_NTPase"/>
</dbReference>
<dbReference type="CDD" id="cd00154">
    <property type="entry name" value="Rab"/>
    <property type="match status" value="1"/>
</dbReference>
<evidence type="ECO:0000256" key="2">
    <source>
        <dbReference type="ARBA" id="ARBA00023134"/>
    </source>
</evidence>
<dbReference type="NCBIfam" id="TIGR00231">
    <property type="entry name" value="small_GTP"/>
    <property type="match status" value="1"/>
</dbReference>
<keyword evidence="5" id="KW-1185">Reference proteome</keyword>
<evidence type="ECO:0000313" key="3">
    <source>
        <dbReference type="EMBL" id="CAF1107256.1"/>
    </source>
</evidence>
<dbReference type="Proteomes" id="UP000663829">
    <property type="component" value="Unassembled WGS sequence"/>
</dbReference>
<reference evidence="3" key="1">
    <citation type="submission" date="2021-02" db="EMBL/GenBank/DDBJ databases">
        <authorList>
            <person name="Nowell W R."/>
        </authorList>
    </citation>
    <scope>NUCLEOTIDE SEQUENCE</scope>
</reference>
<dbReference type="InterPro" id="IPR050227">
    <property type="entry name" value="Rab"/>
</dbReference>
<proteinExistence type="predicted"/>
<dbReference type="SMART" id="SM00174">
    <property type="entry name" value="RHO"/>
    <property type="match status" value="1"/>
</dbReference>
<dbReference type="EMBL" id="CAJOBC010005670">
    <property type="protein sequence ID" value="CAF3871874.1"/>
    <property type="molecule type" value="Genomic_DNA"/>
</dbReference>
<dbReference type="PANTHER" id="PTHR47977">
    <property type="entry name" value="RAS-RELATED PROTEIN RAB"/>
    <property type="match status" value="1"/>
</dbReference>
<dbReference type="PROSITE" id="PS51420">
    <property type="entry name" value="RHO"/>
    <property type="match status" value="1"/>
</dbReference>